<dbReference type="PANTHER" id="PTHR11177">
    <property type="entry name" value="CHITINASE"/>
    <property type="match status" value="1"/>
</dbReference>
<dbReference type="PROSITE" id="PS51910">
    <property type="entry name" value="GH18_2"/>
    <property type="match status" value="1"/>
</dbReference>
<dbReference type="AlphaFoldDB" id="A0ABD3CK74"/>
<evidence type="ECO:0000256" key="7">
    <source>
        <dbReference type="SAM" id="SignalP"/>
    </source>
</evidence>
<evidence type="ECO:0000256" key="1">
    <source>
        <dbReference type="ARBA" id="ARBA00008682"/>
    </source>
</evidence>
<evidence type="ECO:0000259" key="8">
    <source>
        <dbReference type="PROSITE" id="PS51910"/>
    </source>
</evidence>
<keyword evidence="2 7" id="KW-0732">Signal</keyword>
<dbReference type="InterPro" id="IPR050314">
    <property type="entry name" value="Glycosyl_Hydrlase_18"/>
</dbReference>
<dbReference type="InterPro" id="IPR001223">
    <property type="entry name" value="Glyco_hydro18_cat"/>
</dbReference>
<dbReference type="Gene3D" id="3.10.50.10">
    <property type="match status" value="1"/>
</dbReference>
<evidence type="ECO:0000313" key="9">
    <source>
        <dbReference type="EMBL" id="KAL3629629.1"/>
    </source>
</evidence>
<organism evidence="9 10">
    <name type="scientific">Castilleja foliolosa</name>
    <dbReference type="NCBI Taxonomy" id="1961234"/>
    <lineage>
        <taxon>Eukaryota</taxon>
        <taxon>Viridiplantae</taxon>
        <taxon>Streptophyta</taxon>
        <taxon>Embryophyta</taxon>
        <taxon>Tracheophyta</taxon>
        <taxon>Spermatophyta</taxon>
        <taxon>Magnoliopsida</taxon>
        <taxon>eudicotyledons</taxon>
        <taxon>Gunneridae</taxon>
        <taxon>Pentapetalae</taxon>
        <taxon>asterids</taxon>
        <taxon>lamiids</taxon>
        <taxon>Lamiales</taxon>
        <taxon>Orobanchaceae</taxon>
        <taxon>Pedicularideae</taxon>
        <taxon>Castillejinae</taxon>
        <taxon>Castilleja</taxon>
    </lineage>
</organism>
<dbReference type="PANTHER" id="PTHR11177:SF396">
    <property type="entry name" value="NOD FACTOR HYDROLASE PROTEIN 1"/>
    <property type="match status" value="1"/>
</dbReference>
<feature type="chain" id="PRO_5044816481" description="GH18 domain-containing protein" evidence="7">
    <location>
        <begin position="30"/>
        <end position="401"/>
    </location>
</feature>
<dbReference type="GO" id="GO:0016798">
    <property type="term" value="F:hydrolase activity, acting on glycosyl bonds"/>
    <property type="evidence" value="ECO:0007669"/>
    <property type="project" value="UniProtKB-KW"/>
</dbReference>
<dbReference type="EMBL" id="JAVIJP010000034">
    <property type="protein sequence ID" value="KAL3629629.1"/>
    <property type="molecule type" value="Genomic_DNA"/>
</dbReference>
<dbReference type="CDD" id="cd02879">
    <property type="entry name" value="GH18_plant_chitinase_class_V"/>
    <property type="match status" value="1"/>
</dbReference>
<dbReference type="InterPro" id="IPR001579">
    <property type="entry name" value="Glyco_hydro_18_chit_AS"/>
</dbReference>
<evidence type="ECO:0000256" key="4">
    <source>
        <dbReference type="ARBA" id="ARBA00023180"/>
    </source>
</evidence>
<dbReference type="InterPro" id="IPR029070">
    <property type="entry name" value="Chitinase_insertion_sf"/>
</dbReference>
<reference evidence="10" key="1">
    <citation type="journal article" date="2024" name="IScience">
        <title>Strigolactones Initiate the Formation of Haustorium-like Structures in Castilleja.</title>
        <authorList>
            <person name="Buerger M."/>
            <person name="Peterson D."/>
            <person name="Chory J."/>
        </authorList>
    </citation>
    <scope>NUCLEOTIDE SEQUENCE [LARGE SCALE GENOMIC DNA]</scope>
</reference>
<accession>A0ABD3CK74</accession>
<evidence type="ECO:0000256" key="5">
    <source>
        <dbReference type="ARBA" id="ARBA00023295"/>
    </source>
</evidence>
<evidence type="ECO:0000256" key="3">
    <source>
        <dbReference type="ARBA" id="ARBA00022801"/>
    </source>
</evidence>
<dbReference type="FunFam" id="3.10.50.10:FF:000003">
    <property type="entry name" value="Class V chitinase CHIT5b"/>
    <property type="match status" value="1"/>
</dbReference>
<proteinExistence type="inferred from homology"/>
<gene>
    <name evidence="9" type="ORF">CASFOL_026851</name>
</gene>
<dbReference type="InterPro" id="IPR011583">
    <property type="entry name" value="Chitinase_II/V-like_cat"/>
</dbReference>
<evidence type="ECO:0000256" key="6">
    <source>
        <dbReference type="RuleBase" id="RU000489"/>
    </source>
</evidence>
<comment type="caution">
    <text evidence="9">The sequence shown here is derived from an EMBL/GenBank/DDBJ whole genome shotgun (WGS) entry which is preliminary data.</text>
</comment>
<dbReference type="SUPFAM" id="SSF51445">
    <property type="entry name" value="(Trans)glycosidases"/>
    <property type="match status" value="1"/>
</dbReference>
<keyword evidence="5 6" id="KW-0326">Glycosidase</keyword>
<dbReference type="SMART" id="SM00636">
    <property type="entry name" value="Glyco_18"/>
    <property type="match status" value="1"/>
</dbReference>
<feature type="signal peptide" evidence="7">
    <location>
        <begin position="1"/>
        <end position="29"/>
    </location>
</feature>
<feature type="domain" description="GH18" evidence="8">
    <location>
        <begin position="42"/>
        <end position="393"/>
    </location>
</feature>
<dbReference type="Pfam" id="PF00704">
    <property type="entry name" value="Glyco_hydro_18"/>
    <property type="match status" value="1"/>
</dbReference>
<dbReference type="InterPro" id="IPR017853">
    <property type="entry name" value="GH"/>
</dbReference>
<keyword evidence="4" id="KW-0325">Glycoprotein</keyword>
<keyword evidence="3 6" id="KW-0378">Hydrolase</keyword>
<keyword evidence="10" id="KW-1185">Reference proteome</keyword>
<dbReference type="PROSITE" id="PS01095">
    <property type="entry name" value="GH18_1"/>
    <property type="match status" value="1"/>
</dbReference>
<comment type="similarity">
    <text evidence="1">Belongs to the glycosyl hydrolase 18 family. Chitinase class V subfamily.</text>
</comment>
<dbReference type="Gene3D" id="3.20.20.80">
    <property type="entry name" value="Glycosidases"/>
    <property type="match status" value="1"/>
</dbReference>
<dbReference type="Proteomes" id="UP001632038">
    <property type="component" value="Unassembled WGS sequence"/>
</dbReference>
<evidence type="ECO:0000256" key="2">
    <source>
        <dbReference type="ARBA" id="ARBA00022729"/>
    </source>
</evidence>
<name>A0ABD3CK74_9LAMI</name>
<sequence length="401" mass="45127">MHTPKSRMATFFNPTIILFILTIFSHAIASSKPHLSDNNPNPIRGAYYPSWTTKLKPSAINTTFFTHIYYAFLVPHNTTFKLIVNDQDDAPLLRQFISSLRSKTPPVKTLFSIGGGGADPTIFSRMAANRTSRSVFINSTIDVARTYKFDGFDLDWEFPKNTTEMKNLDILLKEWRDAVEYEAKAKKRSTPLLITAAVYYSADKFLDGTERSYPVKSINDNLDWINVMNYDYHGAWDPSLTGAHAALFDPKSNLSTAFGIGTWIRAGVLREKLIMGMPMYGKTWTLKNLSQHGVGAKAVGVGPGDDGSLTYAEVVSFNKDKNVIRGVFDKETVSAYSYSVSNRFWVGYDDPTTVKYKVGFARALNLGGYFFWAIDQDYKWEISKTLSTLGNEINQHRMHAA</sequence>
<evidence type="ECO:0000313" key="10">
    <source>
        <dbReference type="Proteomes" id="UP001632038"/>
    </source>
</evidence>
<dbReference type="SUPFAM" id="SSF54556">
    <property type="entry name" value="Chitinase insertion domain"/>
    <property type="match status" value="1"/>
</dbReference>
<protein>
    <recommendedName>
        <fullName evidence="8">GH18 domain-containing protein</fullName>
    </recommendedName>
</protein>